<reference evidence="10" key="1">
    <citation type="journal article" date="2016" name="Nature">
        <title>Genome evolution in the allotetraploid frog Xenopus laevis.</title>
        <authorList>
            <person name="Session A.M."/>
            <person name="Uno Y."/>
            <person name="Kwon T."/>
            <person name="Chapman J.A."/>
            <person name="Toyoda A."/>
            <person name="Takahashi S."/>
            <person name="Fukui A."/>
            <person name="Hikosaka A."/>
            <person name="Suzuki A."/>
            <person name="Kondo M."/>
            <person name="van Heeringen S.J."/>
            <person name="Quigley I."/>
            <person name="Heinz S."/>
            <person name="Ogino H."/>
            <person name="Ochi H."/>
            <person name="Hellsten U."/>
            <person name="Lyons J.B."/>
            <person name="Simakov O."/>
            <person name="Putnam N."/>
            <person name="Stites J."/>
            <person name="Kuroki Y."/>
            <person name="Tanaka T."/>
            <person name="Michiue T."/>
            <person name="Watanabe M."/>
            <person name="Bogdanovic O."/>
            <person name="Lister R."/>
            <person name="Georgiou G."/>
            <person name="Paranjpe S.S."/>
            <person name="van Kruijsbergen I."/>
            <person name="Shu S."/>
            <person name="Carlson J."/>
            <person name="Kinoshita T."/>
            <person name="Ohta Y."/>
            <person name="Mawaribuchi S."/>
            <person name="Jenkins J."/>
            <person name="Grimwood J."/>
            <person name="Schmutz J."/>
            <person name="Mitros T."/>
            <person name="Mozaffari S.V."/>
            <person name="Suzuki Y."/>
            <person name="Haramoto Y."/>
            <person name="Yamamoto T.S."/>
            <person name="Takagi C."/>
            <person name="Heald R."/>
            <person name="Miller K."/>
            <person name="Haudenschild C."/>
            <person name="Kitzman J."/>
            <person name="Nakayama T."/>
            <person name="Izutsu Y."/>
            <person name="Robert J."/>
            <person name="Fortriede J."/>
            <person name="Burns K."/>
            <person name="Lotay V."/>
            <person name="Karimi K."/>
            <person name="Yasuoka Y."/>
            <person name="Dichmann D.S."/>
            <person name="Flajnik M.F."/>
            <person name="Houston D.W."/>
            <person name="Shendure J."/>
            <person name="DuPasquier L."/>
            <person name="Vize P.D."/>
            <person name="Zorn A.M."/>
            <person name="Ito M."/>
            <person name="Marcotte E.M."/>
            <person name="Wallingford J.B."/>
            <person name="Ito Y."/>
            <person name="Asashima M."/>
            <person name="Ueno N."/>
            <person name="Matsuda Y."/>
            <person name="Veenstra G.J."/>
            <person name="Fujiyama A."/>
            <person name="Harland R.M."/>
            <person name="Taira M."/>
            <person name="Rokhsar D.S."/>
        </authorList>
    </citation>
    <scope>NUCLEOTIDE SEQUENCE [LARGE SCALE GENOMIC DNA]</scope>
    <source>
        <strain evidence="10">J</strain>
    </source>
</reference>
<keyword evidence="6" id="KW-0812">Transmembrane</keyword>
<evidence type="ECO:0000256" key="1">
    <source>
        <dbReference type="ARBA" id="ARBA00004370"/>
    </source>
</evidence>
<dbReference type="Gene3D" id="2.60.40.10">
    <property type="entry name" value="Immunoglobulins"/>
    <property type="match status" value="2"/>
</dbReference>
<name>A0A974CA52_XENLA</name>
<comment type="subcellular location">
    <subcellularLocation>
        <location evidence="1">Membrane</location>
    </subcellularLocation>
</comment>
<dbReference type="CDD" id="cd00096">
    <property type="entry name" value="Ig"/>
    <property type="match status" value="1"/>
</dbReference>
<feature type="region of interest" description="Disordered" evidence="5">
    <location>
        <begin position="288"/>
        <end position="318"/>
    </location>
</feature>
<keyword evidence="3 6" id="KW-0472">Membrane</keyword>
<dbReference type="AlphaFoldDB" id="A0A974CA52"/>
<evidence type="ECO:0000256" key="2">
    <source>
        <dbReference type="ARBA" id="ARBA00022729"/>
    </source>
</evidence>
<evidence type="ECO:0000256" key="3">
    <source>
        <dbReference type="ARBA" id="ARBA00023136"/>
    </source>
</evidence>
<dbReference type="InterPro" id="IPR015631">
    <property type="entry name" value="CD2/SLAM_rcpt"/>
</dbReference>
<keyword evidence="2 7" id="KW-0732">Signal</keyword>
<evidence type="ECO:0000313" key="9">
    <source>
        <dbReference type="EMBL" id="OCT69371.1"/>
    </source>
</evidence>
<dbReference type="PANTHER" id="PTHR12080">
    <property type="entry name" value="SIGNALING LYMPHOCYTIC ACTIVATION MOLECULE"/>
    <property type="match status" value="1"/>
</dbReference>
<dbReference type="Proteomes" id="UP000694892">
    <property type="component" value="Chromosome 8L"/>
</dbReference>
<dbReference type="EMBL" id="CM004480">
    <property type="protein sequence ID" value="OCT69371.1"/>
    <property type="molecule type" value="Genomic_DNA"/>
</dbReference>
<keyword evidence="4" id="KW-0325">Glycoprotein</keyword>
<dbReference type="InterPro" id="IPR007110">
    <property type="entry name" value="Ig-like_dom"/>
</dbReference>
<evidence type="ECO:0000259" key="8">
    <source>
        <dbReference type="PROSITE" id="PS50835"/>
    </source>
</evidence>
<dbReference type="InterPro" id="IPR036179">
    <property type="entry name" value="Ig-like_dom_sf"/>
</dbReference>
<dbReference type="OMA" id="THICYNG"/>
<feature type="domain" description="Ig-like" evidence="8">
    <location>
        <begin position="152"/>
        <end position="206"/>
    </location>
</feature>
<organism evidence="9 10">
    <name type="scientific">Xenopus laevis</name>
    <name type="common">African clawed frog</name>
    <dbReference type="NCBI Taxonomy" id="8355"/>
    <lineage>
        <taxon>Eukaryota</taxon>
        <taxon>Metazoa</taxon>
        <taxon>Chordata</taxon>
        <taxon>Craniata</taxon>
        <taxon>Vertebrata</taxon>
        <taxon>Euteleostomi</taxon>
        <taxon>Amphibia</taxon>
        <taxon>Batrachia</taxon>
        <taxon>Anura</taxon>
        <taxon>Pipoidea</taxon>
        <taxon>Pipidae</taxon>
        <taxon>Xenopodinae</taxon>
        <taxon>Xenopus</taxon>
        <taxon>Xenopus</taxon>
    </lineage>
</organism>
<dbReference type="SUPFAM" id="SSF48726">
    <property type="entry name" value="Immunoglobulin"/>
    <property type="match status" value="2"/>
</dbReference>
<protein>
    <recommendedName>
        <fullName evidence="8">Ig-like domain-containing protein</fullName>
    </recommendedName>
</protein>
<evidence type="ECO:0000256" key="7">
    <source>
        <dbReference type="SAM" id="SignalP"/>
    </source>
</evidence>
<evidence type="ECO:0000313" key="10">
    <source>
        <dbReference type="Proteomes" id="UP000694892"/>
    </source>
</evidence>
<evidence type="ECO:0000256" key="4">
    <source>
        <dbReference type="ARBA" id="ARBA00023180"/>
    </source>
</evidence>
<dbReference type="GO" id="GO:0016020">
    <property type="term" value="C:membrane"/>
    <property type="evidence" value="ECO:0007669"/>
    <property type="project" value="UniProtKB-SubCell"/>
</dbReference>
<dbReference type="PROSITE" id="PS50835">
    <property type="entry name" value="IG_LIKE"/>
    <property type="match status" value="1"/>
</dbReference>
<feature type="transmembrane region" description="Helical" evidence="6">
    <location>
        <begin position="217"/>
        <end position="241"/>
    </location>
</feature>
<evidence type="ECO:0000256" key="6">
    <source>
        <dbReference type="SAM" id="Phobius"/>
    </source>
</evidence>
<dbReference type="PANTHER" id="PTHR12080:SF133">
    <property type="entry name" value="SLAM FAMILY MEMBER 9"/>
    <property type="match status" value="1"/>
</dbReference>
<gene>
    <name evidence="9" type="ORF">XELAEV_18040686mg</name>
</gene>
<dbReference type="InterPro" id="IPR013783">
    <property type="entry name" value="Ig-like_fold"/>
</dbReference>
<evidence type="ECO:0000256" key="5">
    <source>
        <dbReference type="SAM" id="MobiDB-lite"/>
    </source>
</evidence>
<feature type="chain" id="PRO_5038135810" description="Ig-like domain-containing protein" evidence="7">
    <location>
        <begin position="21"/>
        <end position="344"/>
    </location>
</feature>
<dbReference type="InterPro" id="IPR003599">
    <property type="entry name" value="Ig_sub"/>
</dbReference>
<dbReference type="SMART" id="SM00409">
    <property type="entry name" value="IG"/>
    <property type="match status" value="2"/>
</dbReference>
<proteinExistence type="predicted"/>
<feature type="signal peptide" evidence="7">
    <location>
        <begin position="1"/>
        <end position="20"/>
    </location>
</feature>
<keyword evidence="6" id="KW-1133">Transmembrane helix</keyword>
<sequence length="344" mass="38666">MSLGYWKLIVLTLLPYCVYSGPCGPTRNITGKEGETATLHVNATGGRAIAWVLVNGTRTNTFAETKPNSSINIRGNQYKGRVSSTNDGSLIFTHLTKKVQGIYRAEVSKSDCSHFYSLKVYSKFVLYSITSSAEQRRYGVHIHHNRSESCNVILSCTVNERDVTISWSHTDRTGPTLHVYNVSDAGVYTCTAHNPISSASKSLTLTHICYNGKHSQLYYLTGLILVPVIVCPILCFIWIFMRKRRKKTVDQNAAGEIQGQTVYSEGAERNQKNGRTTKFNVETEYSVVGHATQKKENPNKKPKKQKEHEQQVNPEPFYEQVSFPQAPIIADKEAFTKYDVIKRS</sequence>
<accession>A0A974CA52</accession>